<evidence type="ECO:0000313" key="3">
    <source>
        <dbReference type="EMBL" id="SQA87830.1"/>
    </source>
</evidence>
<gene>
    <name evidence="3" type="ORF">NCTC11212_00701</name>
    <name evidence="2" type="ORF">SAMN05421800_101436</name>
</gene>
<proteinExistence type="predicted"/>
<evidence type="ECO:0000313" key="4">
    <source>
        <dbReference type="Proteomes" id="UP000190669"/>
    </source>
</evidence>
<keyword evidence="1" id="KW-0812">Transmembrane</keyword>
<reference evidence="3 5" key="2">
    <citation type="submission" date="2018-06" db="EMBL/GenBank/DDBJ databases">
        <authorList>
            <consortium name="Pathogen Informatics"/>
            <person name="Doyle S."/>
        </authorList>
    </citation>
    <scope>NUCLEOTIDE SEQUENCE [LARGE SCALE GENOMIC DNA]</scope>
    <source>
        <strain evidence="3 5">NCTC11212</strain>
    </source>
</reference>
<comment type="caution">
    <text evidence="3">The sequence shown here is derived from an EMBL/GenBank/DDBJ whole genome shotgun (WGS) entry which is preliminary data.</text>
</comment>
<evidence type="ECO:0000313" key="5">
    <source>
        <dbReference type="Proteomes" id="UP000251937"/>
    </source>
</evidence>
<dbReference type="EMBL" id="FUZE01000001">
    <property type="protein sequence ID" value="SKB40103.1"/>
    <property type="molecule type" value="Genomic_DNA"/>
</dbReference>
<sequence>MIKILTSKASKEMIENREIQKFTKCRTLLYYAFIRFRHNPIYSLYVLKYLVINLNLLFHKRLCNIRKVI</sequence>
<accession>A0AAX2IGR5</accession>
<dbReference type="Proteomes" id="UP000190669">
    <property type="component" value="Unassembled WGS sequence"/>
</dbReference>
<evidence type="ECO:0000256" key="1">
    <source>
        <dbReference type="SAM" id="Phobius"/>
    </source>
</evidence>
<feature type="transmembrane region" description="Helical" evidence="1">
    <location>
        <begin position="41"/>
        <end position="58"/>
    </location>
</feature>
<organism evidence="3 5">
    <name type="scientific">Chryseobacterium balustinum</name>
    <dbReference type="NCBI Taxonomy" id="246"/>
    <lineage>
        <taxon>Bacteria</taxon>
        <taxon>Pseudomonadati</taxon>
        <taxon>Bacteroidota</taxon>
        <taxon>Flavobacteriia</taxon>
        <taxon>Flavobacteriales</taxon>
        <taxon>Weeksellaceae</taxon>
        <taxon>Chryseobacterium group</taxon>
        <taxon>Chryseobacterium</taxon>
    </lineage>
</organism>
<keyword evidence="1" id="KW-1133">Transmembrane helix</keyword>
<keyword evidence="1" id="KW-0472">Membrane</keyword>
<evidence type="ECO:0000313" key="2">
    <source>
        <dbReference type="EMBL" id="SKB40103.1"/>
    </source>
</evidence>
<dbReference type="Proteomes" id="UP000251937">
    <property type="component" value="Unassembled WGS sequence"/>
</dbReference>
<keyword evidence="4" id="KW-1185">Reference proteome</keyword>
<dbReference type="EMBL" id="UAVR01000005">
    <property type="protein sequence ID" value="SQA87830.1"/>
    <property type="molecule type" value="Genomic_DNA"/>
</dbReference>
<protein>
    <submittedName>
        <fullName evidence="3">Uncharacterized protein</fullName>
    </submittedName>
</protein>
<dbReference type="AlphaFoldDB" id="A0AAX2IGR5"/>
<reference evidence="2 4" key="1">
    <citation type="submission" date="2017-02" db="EMBL/GenBank/DDBJ databases">
        <authorList>
            <person name="Varghese N."/>
            <person name="Submissions S."/>
        </authorList>
    </citation>
    <scope>NUCLEOTIDE SEQUENCE [LARGE SCALE GENOMIC DNA]</scope>
    <source>
        <strain evidence="2 4">DSM 16775</strain>
    </source>
</reference>
<name>A0AAX2IGR5_9FLAO</name>